<dbReference type="Proteomes" id="UP001352263">
    <property type="component" value="Unassembled WGS sequence"/>
</dbReference>
<dbReference type="Pfam" id="PF06986">
    <property type="entry name" value="F_T4SS_TraN"/>
    <property type="match status" value="3"/>
</dbReference>
<reference evidence="2 3" key="1">
    <citation type="submission" date="2023-10" db="EMBL/GenBank/DDBJ databases">
        <title>Noviherbaspirillum sp. CPCC 100848 genome assembly.</title>
        <authorList>
            <person name="Li X.Y."/>
            <person name="Fang X.M."/>
        </authorList>
    </citation>
    <scope>NUCLEOTIDE SEQUENCE [LARGE SCALE GENOMIC DNA]</scope>
    <source>
        <strain evidence="2 3">CPCC 100848</strain>
    </source>
</reference>
<dbReference type="InterPro" id="IPR014121">
    <property type="entry name" value="TraN_Ftype"/>
</dbReference>
<feature type="chain" id="PRO_5045530113" evidence="1">
    <location>
        <begin position="27"/>
        <end position="1040"/>
    </location>
</feature>
<keyword evidence="3" id="KW-1185">Reference proteome</keyword>
<protein>
    <submittedName>
        <fullName evidence="2">Conjugal transfer protein TraN</fullName>
    </submittedName>
</protein>
<dbReference type="EMBL" id="JAWIIV010000011">
    <property type="protein sequence ID" value="MEC4720490.1"/>
    <property type="molecule type" value="Genomic_DNA"/>
</dbReference>
<keyword evidence="1" id="KW-0732">Signal</keyword>
<comment type="caution">
    <text evidence="2">The sequence shown here is derived from an EMBL/GenBank/DDBJ whole genome shotgun (WGS) entry which is preliminary data.</text>
</comment>
<dbReference type="NCBIfam" id="NF009019">
    <property type="entry name" value="PRK12355.4-2"/>
    <property type="match status" value="1"/>
</dbReference>
<evidence type="ECO:0000313" key="3">
    <source>
        <dbReference type="Proteomes" id="UP001352263"/>
    </source>
</evidence>
<accession>A0ABU6JB02</accession>
<evidence type="ECO:0000256" key="1">
    <source>
        <dbReference type="SAM" id="SignalP"/>
    </source>
</evidence>
<gene>
    <name evidence="2" type="ORF">RY831_15110</name>
</gene>
<name>A0ABU6JB02_9BURK</name>
<sequence>MKKIMLNNLLSAVLSLAAFVGASSHAADFLSEGKALSEARKQGMFDSIQPAIPQGGGGQVPFYNPNPPQASSFGKATDLLSLGTNRITECGSAKPGADTIANQECDAVNFLTKNPYERKTYSIGKDDPLFDNIRNAMENPPAGGSGQTGSDTQCVEKVEKQPDEYRKMFCDQWLIPEDKICNPVQNVSVDVDSLFSCSVTTLATTNESCAAVKYSSYRIDTGSYTSPMNLQCYGGDQQIQGWYRNLLTRCPDADGLAYWTGLAQKMGYAEAYPHFQTGVQQEMANPDRNSWFCPSGGDLRYLSDQCQWSKVVMTPSYECTALASQSGESAGTFYSTLLPTTCSGDPTIQSWYRDYDKRCADVDGLNNWVNALNNTFKGDYAKTKEAWLAALNYNGGMGTSWKILCNAGDDYVHYTTTCRRNSPGNQMQYNVLVPTTCGGDPVIQGWYQSNDQRCADKNGMDYWTDRLKNEFNNDYNAMYQAWYSGFMANGGRGQSLGHLCYAGDEYIPNSTWCRKRVFTSENACQPRGGTCIDSTPVKYFGGQAISVNEVGGCWEYRDSYQCERPVSDNRCNSVSSYPGCRQIGTTCTQTAFNGSCAAEQKTYRCEDGNMGTPSGATDLGDAIEIIDQVKNDSSCKPYAQNAECTQYQEVCVEPRTTKMVNGVAVWQECWKWERKYNCYSSDYINDCQNEVARNCKNNDKDVCLEYTAAGRCALWQKEFSCKVKDGVETTVQDCGMRSFCNIDANGNEQCWDTSYENDQDFLKAVVGMEAARQSGRYIDGSFKIFTGKASNCSKGLIGIKNCCEESGGARSNNTVMGELGTSVLKGAGGEVVNVGSKYMYDFMYPDMPWGQLSGEALLDFAPSFTPTNFQPSIGMYGFTLGTAAPQGAMTLASGIGGTQFGLYFDPWSFAIAIAMQVVMELMTCDPGEQNLSMQKGAGLCVNLGPFCKKKFLGKCIEKGEGYCCFNSKLARIIQEQGRPMTGRAWGDPKNPDCSGFTAEEFEKIDFGKLDLTEFVNDIMANVQIPNEGELAERVKAKLGK</sequence>
<organism evidence="2 3">
    <name type="scientific">Noviherbaspirillum album</name>
    <dbReference type="NCBI Taxonomy" id="3080276"/>
    <lineage>
        <taxon>Bacteria</taxon>
        <taxon>Pseudomonadati</taxon>
        <taxon>Pseudomonadota</taxon>
        <taxon>Betaproteobacteria</taxon>
        <taxon>Burkholderiales</taxon>
        <taxon>Oxalobacteraceae</taxon>
        <taxon>Noviherbaspirillum</taxon>
    </lineage>
</organism>
<proteinExistence type="predicted"/>
<evidence type="ECO:0000313" key="2">
    <source>
        <dbReference type="EMBL" id="MEC4720490.1"/>
    </source>
</evidence>
<feature type="signal peptide" evidence="1">
    <location>
        <begin position="1"/>
        <end position="26"/>
    </location>
</feature>
<dbReference type="RefSeq" id="WP_326507208.1">
    <property type="nucleotide sequence ID" value="NZ_JAWIIV010000011.1"/>
</dbReference>